<name>A0A124SEU5_CYNCS</name>
<proteinExistence type="predicted"/>
<dbReference type="EMBL" id="LEKV01003125">
    <property type="protein sequence ID" value="KVI01187.1"/>
    <property type="molecule type" value="Genomic_DNA"/>
</dbReference>
<keyword evidence="1" id="KW-0812">Transmembrane</keyword>
<dbReference type="AlphaFoldDB" id="A0A124SEU5"/>
<feature type="transmembrane region" description="Helical" evidence="1">
    <location>
        <begin position="28"/>
        <end position="50"/>
    </location>
</feature>
<organism evidence="2 3">
    <name type="scientific">Cynara cardunculus var. scolymus</name>
    <name type="common">Globe artichoke</name>
    <name type="synonym">Cynara scolymus</name>
    <dbReference type="NCBI Taxonomy" id="59895"/>
    <lineage>
        <taxon>Eukaryota</taxon>
        <taxon>Viridiplantae</taxon>
        <taxon>Streptophyta</taxon>
        <taxon>Embryophyta</taxon>
        <taxon>Tracheophyta</taxon>
        <taxon>Spermatophyta</taxon>
        <taxon>Magnoliopsida</taxon>
        <taxon>eudicotyledons</taxon>
        <taxon>Gunneridae</taxon>
        <taxon>Pentapetalae</taxon>
        <taxon>asterids</taxon>
        <taxon>campanulids</taxon>
        <taxon>Asterales</taxon>
        <taxon>Asteraceae</taxon>
        <taxon>Carduoideae</taxon>
        <taxon>Cardueae</taxon>
        <taxon>Carduinae</taxon>
        <taxon>Cynara</taxon>
    </lineage>
</organism>
<feature type="non-terminal residue" evidence="2">
    <location>
        <position position="1"/>
    </location>
</feature>
<dbReference type="Gramene" id="KVI01187">
    <property type="protein sequence ID" value="KVI01187"/>
    <property type="gene ID" value="Ccrd_020546"/>
</dbReference>
<protein>
    <submittedName>
        <fullName evidence="2">Uncharacterized protein</fullName>
    </submittedName>
</protein>
<comment type="caution">
    <text evidence="2">The sequence shown here is derived from an EMBL/GenBank/DDBJ whole genome shotgun (WGS) entry which is preliminary data.</text>
</comment>
<sequence>VLLKRTKILFFSDQKFKKILLYKSHKPLFILSCLTLLILFFLFLFSIGNWDSRTCFLILKKEDFVLFVWNGFDCGNCLLGAESLCHCWFSCSSRIISFLCTQCSKLL</sequence>
<accession>A0A124SEU5</accession>
<evidence type="ECO:0000256" key="1">
    <source>
        <dbReference type="SAM" id="Phobius"/>
    </source>
</evidence>
<reference evidence="2 3" key="1">
    <citation type="journal article" date="2016" name="Sci. Rep.">
        <title>The genome sequence of the outbreeding globe artichoke constructed de novo incorporating a phase-aware low-pass sequencing strategy of F1 progeny.</title>
        <authorList>
            <person name="Scaglione D."/>
            <person name="Reyes-Chin-Wo S."/>
            <person name="Acquadro A."/>
            <person name="Froenicke L."/>
            <person name="Portis E."/>
            <person name="Beitel C."/>
            <person name="Tirone M."/>
            <person name="Mauro R."/>
            <person name="Lo Monaco A."/>
            <person name="Mauromicale G."/>
            <person name="Faccioli P."/>
            <person name="Cattivelli L."/>
            <person name="Rieseberg L."/>
            <person name="Michelmore R."/>
            <person name="Lanteri S."/>
        </authorList>
    </citation>
    <scope>NUCLEOTIDE SEQUENCE [LARGE SCALE GENOMIC DNA]</scope>
    <source>
        <strain evidence="2">2C</strain>
    </source>
</reference>
<dbReference type="Proteomes" id="UP000243975">
    <property type="component" value="Unassembled WGS sequence"/>
</dbReference>
<keyword evidence="1" id="KW-1133">Transmembrane helix</keyword>
<evidence type="ECO:0000313" key="3">
    <source>
        <dbReference type="Proteomes" id="UP000243975"/>
    </source>
</evidence>
<evidence type="ECO:0000313" key="2">
    <source>
        <dbReference type="EMBL" id="KVI01187.1"/>
    </source>
</evidence>
<keyword evidence="3" id="KW-1185">Reference proteome</keyword>
<keyword evidence="1" id="KW-0472">Membrane</keyword>
<gene>
    <name evidence="2" type="ORF">Ccrd_020546</name>
</gene>